<keyword evidence="4" id="KW-0413">Isomerase</keyword>
<dbReference type="Gene3D" id="1.25.40.10">
    <property type="entry name" value="Tetratricopeptide repeat domain"/>
    <property type="match status" value="1"/>
</dbReference>
<dbReference type="GO" id="GO:0016018">
    <property type="term" value="F:cyclosporin A binding"/>
    <property type="evidence" value="ECO:0007669"/>
    <property type="project" value="TreeGrafter"/>
</dbReference>
<dbReference type="SUPFAM" id="SSF48452">
    <property type="entry name" value="TPR-like"/>
    <property type="match status" value="1"/>
</dbReference>
<dbReference type="PRINTS" id="PR00153">
    <property type="entry name" value="CSAPPISMRASE"/>
</dbReference>
<dbReference type="EC" id="5.2.1.8" evidence="2"/>
<evidence type="ECO:0000256" key="1">
    <source>
        <dbReference type="ARBA" id="ARBA00000971"/>
    </source>
</evidence>
<dbReference type="OrthoDB" id="407558at2759"/>
<dbReference type="PROSITE" id="PS50072">
    <property type="entry name" value="CSA_PPIASE_2"/>
    <property type="match status" value="1"/>
</dbReference>
<dbReference type="Gene3D" id="2.40.100.10">
    <property type="entry name" value="Cyclophilin-like"/>
    <property type="match status" value="1"/>
</dbReference>
<dbReference type="Proteomes" id="UP000193944">
    <property type="component" value="Unassembled WGS sequence"/>
</dbReference>
<dbReference type="InterPro" id="IPR029000">
    <property type="entry name" value="Cyclophilin-like_dom_sf"/>
</dbReference>
<reference evidence="7 8" key="2">
    <citation type="submission" date="2016-08" db="EMBL/GenBank/DDBJ databases">
        <title>Pervasive Adenine N6-methylation of Active Genes in Fungi.</title>
        <authorList>
            <consortium name="DOE Joint Genome Institute"/>
            <person name="Mondo S.J."/>
            <person name="Dannebaum R.O."/>
            <person name="Kuo R.C."/>
            <person name="Labutti K."/>
            <person name="Haridas S."/>
            <person name="Kuo A."/>
            <person name="Salamov A."/>
            <person name="Ahrendt S.R."/>
            <person name="Lipzen A."/>
            <person name="Sullivan W."/>
            <person name="Andreopoulos W.B."/>
            <person name="Clum A."/>
            <person name="Lindquist E."/>
            <person name="Daum C."/>
            <person name="Ramamoorthy G.K."/>
            <person name="Gryganskyi A."/>
            <person name="Culley D."/>
            <person name="Magnuson J.K."/>
            <person name="James T.Y."/>
            <person name="O'Malley M.A."/>
            <person name="Stajich J.E."/>
            <person name="Spatafora J.W."/>
            <person name="Visel A."/>
            <person name="Grigoriev I.V."/>
        </authorList>
    </citation>
    <scope>NUCLEOTIDE SEQUENCE [LARGE SCALE GENOMIC DNA]</scope>
    <source>
        <strain evidence="7 8">S4</strain>
    </source>
</reference>
<reference evidence="7 8" key="1">
    <citation type="submission" date="2016-08" db="EMBL/GenBank/DDBJ databases">
        <title>A Parts List for Fungal Cellulosomes Revealed by Comparative Genomics.</title>
        <authorList>
            <consortium name="DOE Joint Genome Institute"/>
            <person name="Haitjema C.H."/>
            <person name="Gilmore S.P."/>
            <person name="Henske J.K."/>
            <person name="Solomon K.V."/>
            <person name="De Groot R."/>
            <person name="Kuo A."/>
            <person name="Mondo S.J."/>
            <person name="Salamov A.A."/>
            <person name="Labutti K."/>
            <person name="Zhao Z."/>
            <person name="Chiniquy J."/>
            <person name="Barry K."/>
            <person name="Brewer H.M."/>
            <person name="Purvine S.O."/>
            <person name="Wright A.T."/>
            <person name="Boxma B."/>
            <person name="Van Alen T."/>
            <person name="Hackstein J.H."/>
            <person name="Baker S.E."/>
            <person name="Grigoriev I.V."/>
            <person name="O'Malley M.A."/>
        </authorList>
    </citation>
    <scope>NUCLEOTIDE SEQUENCE [LARGE SCALE GENOMIC DNA]</scope>
    <source>
        <strain evidence="7 8">S4</strain>
    </source>
</reference>
<organism evidence="7 8">
    <name type="scientific">Anaeromyces robustus</name>
    <dbReference type="NCBI Taxonomy" id="1754192"/>
    <lineage>
        <taxon>Eukaryota</taxon>
        <taxon>Fungi</taxon>
        <taxon>Fungi incertae sedis</taxon>
        <taxon>Chytridiomycota</taxon>
        <taxon>Chytridiomycota incertae sedis</taxon>
        <taxon>Neocallimastigomycetes</taxon>
        <taxon>Neocallimastigales</taxon>
        <taxon>Neocallimastigaceae</taxon>
        <taxon>Anaeromyces</taxon>
    </lineage>
</organism>
<dbReference type="SUPFAM" id="SSF50891">
    <property type="entry name" value="Cyclophilin-like"/>
    <property type="match status" value="1"/>
</dbReference>
<dbReference type="InterPro" id="IPR011990">
    <property type="entry name" value="TPR-like_helical_dom_sf"/>
</dbReference>
<evidence type="ECO:0000256" key="4">
    <source>
        <dbReference type="ARBA" id="ARBA00023235"/>
    </source>
</evidence>
<keyword evidence="3" id="KW-0697">Rotamase</keyword>
<sequence>MVSQPESTEKKNSFVYLDIDIGGEYEGRIIIELFENVAPKTCKNFKALCTGECEKDGKKLSYKGSIFYRVMRGFIIQGGDIENNDGTGGESIYGKFFDDETFEIKHEEGIVSMANNGKNTNGSQFFIVTDVDIEELDGQNVAFGKVYSGMDIVKSIESQKTVSVLDHGDKPVYDCVISDCGVWEEGMKKIGPEDGYPLYPRYYEAENPDYLEIAQKIKKDGNDKFCTGNYKTAIKLYKKALRYLMYFQYPSSEEGAEIAKTFHKLSISLHLNQAASYIKMKDYDSAITECIIVLDHPNSLKADKIKASYRKGVCFFEKQKYQDAFDSFKKASALDGGKDPAIKKYLYDSGAKVREEKELLKNMSKGISEDSSKEENKNPILNFSLVSEDSEAHKKEEVKENTSNTNDELESNKKNVEEHSSEIEAKEA</sequence>
<evidence type="ECO:0000259" key="6">
    <source>
        <dbReference type="PROSITE" id="PS50072"/>
    </source>
</evidence>
<dbReference type="GO" id="GO:0005737">
    <property type="term" value="C:cytoplasm"/>
    <property type="evidence" value="ECO:0007669"/>
    <property type="project" value="TreeGrafter"/>
</dbReference>
<comment type="catalytic activity">
    <reaction evidence="1">
        <text>[protein]-peptidylproline (omega=180) = [protein]-peptidylproline (omega=0)</text>
        <dbReference type="Rhea" id="RHEA:16237"/>
        <dbReference type="Rhea" id="RHEA-COMP:10747"/>
        <dbReference type="Rhea" id="RHEA-COMP:10748"/>
        <dbReference type="ChEBI" id="CHEBI:83833"/>
        <dbReference type="ChEBI" id="CHEBI:83834"/>
        <dbReference type="EC" id="5.2.1.8"/>
    </reaction>
</comment>
<dbReference type="GO" id="GO:0006457">
    <property type="term" value="P:protein folding"/>
    <property type="evidence" value="ECO:0007669"/>
    <property type="project" value="TreeGrafter"/>
</dbReference>
<evidence type="ECO:0000313" key="7">
    <source>
        <dbReference type="EMBL" id="ORX81540.1"/>
    </source>
</evidence>
<gene>
    <name evidence="7" type="ORF">BCR32DRAFT_220135</name>
</gene>
<evidence type="ECO:0000256" key="2">
    <source>
        <dbReference type="ARBA" id="ARBA00013194"/>
    </source>
</evidence>
<feature type="region of interest" description="Disordered" evidence="5">
    <location>
        <begin position="364"/>
        <end position="428"/>
    </location>
</feature>
<dbReference type="PANTHER" id="PTHR11071">
    <property type="entry name" value="PEPTIDYL-PROLYL CIS-TRANS ISOMERASE"/>
    <property type="match status" value="1"/>
</dbReference>
<dbReference type="GO" id="GO:0003755">
    <property type="term" value="F:peptidyl-prolyl cis-trans isomerase activity"/>
    <property type="evidence" value="ECO:0007669"/>
    <property type="project" value="UniProtKB-KW"/>
</dbReference>
<proteinExistence type="predicted"/>
<evidence type="ECO:0000256" key="3">
    <source>
        <dbReference type="ARBA" id="ARBA00023110"/>
    </source>
</evidence>
<feature type="compositionally biased region" description="Basic and acidic residues" evidence="5">
    <location>
        <begin position="390"/>
        <end position="400"/>
    </location>
</feature>
<keyword evidence="8" id="KW-1185">Reference proteome</keyword>
<comment type="caution">
    <text evidence="7">The sequence shown here is derived from an EMBL/GenBank/DDBJ whole genome shotgun (WGS) entry which is preliminary data.</text>
</comment>
<dbReference type="PANTHER" id="PTHR11071:SF561">
    <property type="entry name" value="PEPTIDYL-PROLYL CIS-TRANS ISOMERASE D-RELATED"/>
    <property type="match status" value="1"/>
</dbReference>
<dbReference type="EMBL" id="MCFG01000116">
    <property type="protein sequence ID" value="ORX81540.1"/>
    <property type="molecule type" value="Genomic_DNA"/>
</dbReference>
<feature type="compositionally biased region" description="Basic and acidic residues" evidence="5">
    <location>
        <begin position="367"/>
        <end position="377"/>
    </location>
</feature>
<accession>A0A1Y1X6Y8</accession>
<dbReference type="SMART" id="SM00028">
    <property type="entry name" value="TPR"/>
    <property type="match status" value="3"/>
</dbReference>
<dbReference type="Pfam" id="PF00160">
    <property type="entry name" value="Pro_isomerase"/>
    <property type="match status" value="1"/>
</dbReference>
<feature type="domain" description="PPIase cyclophilin-type" evidence="6">
    <location>
        <begin position="16"/>
        <end position="182"/>
    </location>
</feature>
<evidence type="ECO:0000256" key="5">
    <source>
        <dbReference type="SAM" id="MobiDB-lite"/>
    </source>
</evidence>
<protein>
    <recommendedName>
        <fullName evidence="2">peptidylprolyl isomerase</fullName>
        <ecNumber evidence="2">5.2.1.8</ecNumber>
    </recommendedName>
</protein>
<feature type="compositionally biased region" description="Basic and acidic residues" evidence="5">
    <location>
        <begin position="410"/>
        <end position="428"/>
    </location>
</feature>
<dbReference type="InterPro" id="IPR002130">
    <property type="entry name" value="Cyclophilin-type_PPIase_dom"/>
</dbReference>
<dbReference type="AlphaFoldDB" id="A0A1Y1X6Y8"/>
<dbReference type="FunFam" id="2.40.100.10:FF:000025">
    <property type="entry name" value="Peptidyl-prolyl cis-trans isomerase CYP19-2"/>
    <property type="match status" value="1"/>
</dbReference>
<dbReference type="InterPro" id="IPR019734">
    <property type="entry name" value="TPR_rpt"/>
</dbReference>
<dbReference type="STRING" id="1754192.A0A1Y1X6Y8"/>
<name>A0A1Y1X6Y8_9FUNG</name>
<evidence type="ECO:0000313" key="8">
    <source>
        <dbReference type="Proteomes" id="UP000193944"/>
    </source>
</evidence>